<reference evidence="2 3" key="1">
    <citation type="journal article" date="2020" name="Nature">
        <title>Six reference-quality genomes reveal evolution of bat adaptations.</title>
        <authorList>
            <person name="Jebb D."/>
            <person name="Huang Z."/>
            <person name="Pippel M."/>
            <person name="Hughes G.M."/>
            <person name="Lavrichenko K."/>
            <person name="Devanna P."/>
            <person name="Winkler S."/>
            <person name="Jermiin L.S."/>
            <person name="Skirmuntt E.C."/>
            <person name="Katzourakis A."/>
            <person name="Burkitt-Gray L."/>
            <person name="Ray D.A."/>
            <person name="Sullivan K.A.M."/>
            <person name="Roscito J.G."/>
            <person name="Kirilenko B.M."/>
            <person name="Davalos L.M."/>
            <person name="Corthals A.P."/>
            <person name="Power M.L."/>
            <person name="Jones G."/>
            <person name="Ransome R.D."/>
            <person name="Dechmann D.K.N."/>
            <person name="Locatelli A.G."/>
            <person name="Puechmaille S.J."/>
            <person name="Fedrigo O."/>
            <person name="Jarvis E.D."/>
            <person name="Hiller M."/>
            <person name="Vernes S.C."/>
            <person name="Myers E.W."/>
            <person name="Teeling E.C."/>
        </authorList>
    </citation>
    <scope>NUCLEOTIDE SEQUENCE [LARGE SCALE GENOMIC DNA]</scope>
    <source>
        <strain evidence="2">MMyoMyo1</strain>
        <tissue evidence="2">Flight muscle</tissue>
    </source>
</reference>
<evidence type="ECO:0000313" key="3">
    <source>
        <dbReference type="Proteomes" id="UP000527355"/>
    </source>
</evidence>
<accession>A0A7J7VYQ3</accession>
<comment type="caution">
    <text evidence="2">The sequence shown here is derived from an EMBL/GenBank/DDBJ whole genome shotgun (WGS) entry which is preliminary data.</text>
</comment>
<sequence>MVGIGRDGMVEQVSGGARPRWGASCCHQGEPWWLLKILCSCALWSHQALAPAASSGPACTRCRRLVLAPVAQHHQRVSGGSQPQSPLGASSPPPAPEGRSGQQPLLAPADSIGPACTSCWHWPQLLHTISGCEWGWRRQCVGVVVAGVGLLAGAWRMG</sequence>
<protein>
    <submittedName>
        <fullName evidence="2">Uncharacterized protein</fullName>
    </submittedName>
</protein>
<dbReference type="Proteomes" id="UP000527355">
    <property type="component" value="Unassembled WGS sequence"/>
</dbReference>
<gene>
    <name evidence="2" type="ORF">mMyoMyo1_012347</name>
</gene>
<evidence type="ECO:0000256" key="1">
    <source>
        <dbReference type="SAM" id="MobiDB-lite"/>
    </source>
</evidence>
<dbReference type="EMBL" id="JABWUV010000009">
    <property type="protein sequence ID" value="KAF6330357.1"/>
    <property type="molecule type" value="Genomic_DNA"/>
</dbReference>
<keyword evidence="3" id="KW-1185">Reference proteome</keyword>
<evidence type="ECO:0000313" key="2">
    <source>
        <dbReference type="EMBL" id="KAF6330357.1"/>
    </source>
</evidence>
<organism evidence="2 3">
    <name type="scientific">Myotis myotis</name>
    <name type="common">Greater mouse-eared bat</name>
    <name type="synonym">Vespertilio myotis</name>
    <dbReference type="NCBI Taxonomy" id="51298"/>
    <lineage>
        <taxon>Eukaryota</taxon>
        <taxon>Metazoa</taxon>
        <taxon>Chordata</taxon>
        <taxon>Craniata</taxon>
        <taxon>Vertebrata</taxon>
        <taxon>Euteleostomi</taxon>
        <taxon>Mammalia</taxon>
        <taxon>Eutheria</taxon>
        <taxon>Laurasiatheria</taxon>
        <taxon>Chiroptera</taxon>
        <taxon>Yangochiroptera</taxon>
        <taxon>Vespertilionidae</taxon>
        <taxon>Myotis</taxon>
    </lineage>
</organism>
<feature type="compositionally biased region" description="Low complexity" evidence="1">
    <location>
        <begin position="78"/>
        <end position="90"/>
    </location>
</feature>
<name>A0A7J7VYQ3_MYOMY</name>
<feature type="region of interest" description="Disordered" evidence="1">
    <location>
        <begin position="75"/>
        <end position="104"/>
    </location>
</feature>
<dbReference type="AlphaFoldDB" id="A0A7J7VYQ3"/>
<proteinExistence type="predicted"/>